<dbReference type="InterPro" id="IPR004826">
    <property type="entry name" value="bZIP_Maf"/>
</dbReference>
<gene>
    <name evidence="5" type="ORF">CTOB1V02_LOCUS292</name>
</gene>
<keyword evidence="3" id="KW-0804">Transcription</keyword>
<organism evidence="5">
    <name type="scientific">Cyprideis torosa</name>
    <dbReference type="NCBI Taxonomy" id="163714"/>
    <lineage>
        <taxon>Eukaryota</taxon>
        <taxon>Metazoa</taxon>
        <taxon>Ecdysozoa</taxon>
        <taxon>Arthropoda</taxon>
        <taxon>Crustacea</taxon>
        <taxon>Oligostraca</taxon>
        <taxon>Ostracoda</taxon>
        <taxon>Podocopa</taxon>
        <taxon>Podocopida</taxon>
        <taxon>Cytherocopina</taxon>
        <taxon>Cytheroidea</taxon>
        <taxon>Cytherideidae</taxon>
        <taxon>Cyprideis</taxon>
    </lineage>
</organism>
<dbReference type="InterPro" id="IPR008917">
    <property type="entry name" value="TF_DNA-bd_sf"/>
</dbReference>
<name>A0A7R8W501_9CRUS</name>
<evidence type="ECO:0000256" key="2">
    <source>
        <dbReference type="ARBA" id="ARBA00023125"/>
    </source>
</evidence>
<evidence type="ECO:0000313" key="5">
    <source>
        <dbReference type="EMBL" id="CAD7222280.1"/>
    </source>
</evidence>
<feature type="region of interest" description="Disordered" evidence="4">
    <location>
        <begin position="171"/>
        <end position="195"/>
    </location>
</feature>
<proteinExistence type="predicted"/>
<evidence type="ECO:0000256" key="1">
    <source>
        <dbReference type="ARBA" id="ARBA00023015"/>
    </source>
</evidence>
<dbReference type="Gene3D" id="1.20.5.170">
    <property type="match status" value="1"/>
</dbReference>
<evidence type="ECO:0000256" key="4">
    <source>
        <dbReference type="SAM" id="MobiDB-lite"/>
    </source>
</evidence>
<keyword evidence="2" id="KW-0238">DNA-binding</keyword>
<dbReference type="SUPFAM" id="SSF47454">
    <property type="entry name" value="A DNA-binding domain in eukaryotic transcription factors"/>
    <property type="match status" value="1"/>
</dbReference>
<dbReference type="GO" id="GO:0003677">
    <property type="term" value="F:DNA binding"/>
    <property type="evidence" value="ECO:0007669"/>
    <property type="project" value="UniProtKB-KW"/>
</dbReference>
<reference evidence="5" key="1">
    <citation type="submission" date="2020-11" db="EMBL/GenBank/DDBJ databases">
        <authorList>
            <person name="Tran Van P."/>
        </authorList>
    </citation>
    <scope>NUCLEOTIDE SEQUENCE</scope>
</reference>
<dbReference type="Pfam" id="PF03131">
    <property type="entry name" value="bZIP_Maf"/>
    <property type="match status" value="1"/>
</dbReference>
<dbReference type="AlphaFoldDB" id="A0A7R8W501"/>
<protein>
    <submittedName>
        <fullName evidence="5">Uncharacterized protein</fullName>
    </submittedName>
</protein>
<evidence type="ECO:0000256" key="3">
    <source>
        <dbReference type="ARBA" id="ARBA00023163"/>
    </source>
</evidence>
<feature type="compositionally biased region" description="Basic and acidic residues" evidence="4">
    <location>
        <begin position="363"/>
        <end position="380"/>
    </location>
</feature>
<feature type="compositionally biased region" description="Low complexity" evidence="4">
    <location>
        <begin position="179"/>
        <end position="195"/>
    </location>
</feature>
<accession>A0A7R8W501</accession>
<dbReference type="GO" id="GO:0006355">
    <property type="term" value="P:regulation of DNA-templated transcription"/>
    <property type="evidence" value="ECO:0007669"/>
    <property type="project" value="InterPro"/>
</dbReference>
<keyword evidence="1" id="KW-0805">Transcription regulation</keyword>
<dbReference type="EMBL" id="OB660041">
    <property type="protein sequence ID" value="CAD7222280.1"/>
    <property type="molecule type" value="Genomic_DNA"/>
</dbReference>
<sequence length="409" mass="45850">MMSNEEWCCWVSPLGGTSSPGCVSESFSTPLTNHAWSPYENYILNDSAIPATTTETEAPAEFSYVMELGGTVHPQSATTEGEYPNFATLRLAETCQEPVAEAENDADVEYHYENLYVPLPHQQETACIASSTDIVEAERDVDYRIERRVPRSVPVELVDPGKQLFPHHEANSNIKNELPSPTWTASPSSASSVSSGVTCDEACVRARFDTYPKAVANPLCPADYDGSVVRYISQSERTAQCCKQEVSESPHPDDGEFKDLESIARFKNMSVDELTCLLMQTPIKEINARIKSGEFPAGSQKILKRERRKFKNRGYAQKSREKKSKEKVALVSLVYGQPNLKHEFTRQQEELIAKERENFQNKLKASDWKTEEEDKLKDTMPGKQCGRSVLRQPGPTPEFCSTLPPEKHI</sequence>
<feature type="region of interest" description="Disordered" evidence="4">
    <location>
        <begin position="363"/>
        <end position="409"/>
    </location>
</feature>